<dbReference type="EMBL" id="JBHUJC010000037">
    <property type="protein sequence ID" value="MFD2277045.1"/>
    <property type="molecule type" value="Genomic_DNA"/>
</dbReference>
<name>A0ABW5E7X5_9BACT</name>
<dbReference type="Pfam" id="PF02566">
    <property type="entry name" value="OsmC"/>
    <property type="match status" value="1"/>
</dbReference>
<dbReference type="InterPro" id="IPR003718">
    <property type="entry name" value="OsmC/Ohr_fam"/>
</dbReference>
<dbReference type="Gene3D" id="3.30.300.20">
    <property type="match status" value="1"/>
</dbReference>
<evidence type="ECO:0000256" key="1">
    <source>
        <dbReference type="SAM" id="MobiDB-lite"/>
    </source>
</evidence>
<protein>
    <submittedName>
        <fullName evidence="2">OsmC family protein</fullName>
        <ecNumber evidence="2">1.11.1.-</ecNumber>
    </submittedName>
</protein>
<dbReference type="PANTHER" id="PTHR39624">
    <property type="entry name" value="PROTEIN INVOLVED IN RIMO-MEDIATED BETA-METHYLTHIOLATION OF RIBOSOMAL PROTEIN S12 YCAO"/>
    <property type="match status" value="1"/>
</dbReference>
<proteinExistence type="predicted"/>
<evidence type="ECO:0000313" key="3">
    <source>
        <dbReference type="Proteomes" id="UP001597297"/>
    </source>
</evidence>
<dbReference type="RefSeq" id="WP_377093171.1">
    <property type="nucleotide sequence ID" value="NZ_JBHSJM010000001.1"/>
</dbReference>
<dbReference type="Proteomes" id="UP001597297">
    <property type="component" value="Unassembled WGS sequence"/>
</dbReference>
<dbReference type="GO" id="GO:0004601">
    <property type="term" value="F:peroxidase activity"/>
    <property type="evidence" value="ECO:0007669"/>
    <property type="project" value="UniProtKB-KW"/>
</dbReference>
<dbReference type="SUPFAM" id="SSF82784">
    <property type="entry name" value="OsmC-like"/>
    <property type="match status" value="1"/>
</dbReference>
<keyword evidence="2" id="KW-0560">Oxidoreductase</keyword>
<dbReference type="InterPro" id="IPR015946">
    <property type="entry name" value="KH_dom-like_a/b"/>
</dbReference>
<dbReference type="EC" id="1.11.1.-" evidence="2"/>
<feature type="region of interest" description="Disordered" evidence="1">
    <location>
        <begin position="1"/>
        <end position="38"/>
    </location>
</feature>
<keyword evidence="2" id="KW-0575">Peroxidase</keyword>
<organism evidence="2 3">
    <name type="scientific">Rubritalea spongiae</name>
    <dbReference type="NCBI Taxonomy" id="430797"/>
    <lineage>
        <taxon>Bacteria</taxon>
        <taxon>Pseudomonadati</taxon>
        <taxon>Verrucomicrobiota</taxon>
        <taxon>Verrucomicrobiia</taxon>
        <taxon>Verrucomicrobiales</taxon>
        <taxon>Rubritaleaceae</taxon>
        <taxon>Rubritalea</taxon>
    </lineage>
</organism>
<accession>A0ABW5E7X5</accession>
<reference evidence="3" key="1">
    <citation type="journal article" date="2019" name="Int. J. Syst. Evol. Microbiol.">
        <title>The Global Catalogue of Microorganisms (GCM) 10K type strain sequencing project: providing services to taxonomists for standard genome sequencing and annotation.</title>
        <authorList>
            <consortium name="The Broad Institute Genomics Platform"/>
            <consortium name="The Broad Institute Genome Sequencing Center for Infectious Disease"/>
            <person name="Wu L."/>
            <person name="Ma J."/>
        </authorList>
    </citation>
    <scope>NUCLEOTIDE SEQUENCE [LARGE SCALE GENOMIC DNA]</scope>
    <source>
        <strain evidence="3">JCM 16545</strain>
    </source>
</reference>
<comment type="caution">
    <text evidence="2">The sequence shown here is derived from an EMBL/GenBank/DDBJ whole genome shotgun (WGS) entry which is preliminary data.</text>
</comment>
<keyword evidence="3" id="KW-1185">Reference proteome</keyword>
<sequence length="135" mass="14862">MVEITTTYEGQLRCKSTHGPSGQTLETDAPVDNHGKGESFSPTDLVATALGNCMLTIIGIVAQGRDIPMDGLKVTVQKEMSADLPRRIIKLSVRIEIPIEEDSPLKDIFINAAMTCPVHKSLHPDIEIPIEWVWQ</sequence>
<evidence type="ECO:0000313" key="2">
    <source>
        <dbReference type="EMBL" id="MFD2277045.1"/>
    </source>
</evidence>
<dbReference type="PANTHER" id="PTHR39624:SF2">
    <property type="entry name" value="OSMC-LIKE PROTEIN"/>
    <property type="match status" value="1"/>
</dbReference>
<gene>
    <name evidence="2" type="ORF">ACFSQZ_11235</name>
</gene>
<dbReference type="InterPro" id="IPR036102">
    <property type="entry name" value="OsmC/Ohrsf"/>
</dbReference>